<reference evidence="1" key="2">
    <citation type="journal article" date="2015" name="Fish Shellfish Immunol.">
        <title>Early steps in the European eel (Anguilla anguilla)-Vibrio vulnificus interaction in the gills: Role of the RtxA13 toxin.</title>
        <authorList>
            <person name="Callol A."/>
            <person name="Pajuelo D."/>
            <person name="Ebbesson L."/>
            <person name="Teles M."/>
            <person name="MacKenzie S."/>
            <person name="Amaro C."/>
        </authorList>
    </citation>
    <scope>NUCLEOTIDE SEQUENCE</scope>
</reference>
<organism evidence="1">
    <name type="scientific">Anguilla anguilla</name>
    <name type="common">European freshwater eel</name>
    <name type="synonym">Muraena anguilla</name>
    <dbReference type="NCBI Taxonomy" id="7936"/>
    <lineage>
        <taxon>Eukaryota</taxon>
        <taxon>Metazoa</taxon>
        <taxon>Chordata</taxon>
        <taxon>Craniata</taxon>
        <taxon>Vertebrata</taxon>
        <taxon>Euteleostomi</taxon>
        <taxon>Actinopterygii</taxon>
        <taxon>Neopterygii</taxon>
        <taxon>Teleostei</taxon>
        <taxon>Anguilliformes</taxon>
        <taxon>Anguillidae</taxon>
        <taxon>Anguilla</taxon>
    </lineage>
</organism>
<evidence type="ECO:0000313" key="1">
    <source>
        <dbReference type="EMBL" id="JAH44338.1"/>
    </source>
</evidence>
<name>A0A0E9SUZ2_ANGAN</name>
<accession>A0A0E9SUZ2</accession>
<proteinExistence type="predicted"/>
<reference evidence="1" key="1">
    <citation type="submission" date="2014-11" db="EMBL/GenBank/DDBJ databases">
        <authorList>
            <person name="Amaro Gonzalez C."/>
        </authorList>
    </citation>
    <scope>NUCLEOTIDE SEQUENCE</scope>
</reference>
<dbReference type="EMBL" id="GBXM01064239">
    <property type="protein sequence ID" value="JAH44338.1"/>
    <property type="molecule type" value="Transcribed_RNA"/>
</dbReference>
<protein>
    <submittedName>
        <fullName evidence="1">Uncharacterized protein</fullName>
    </submittedName>
</protein>
<dbReference type="AlphaFoldDB" id="A0A0E9SUZ2"/>
<sequence>MSLIILLSSRLRIPISCF</sequence>